<dbReference type="Pfam" id="PF13384">
    <property type="entry name" value="HTH_23"/>
    <property type="match status" value="1"/>
</dbReference>
<keyword evidence="2" id="KW-1185">Reference proteome</keyword>
<accession>A0ABQ0IMS0</accession>
<organism evidence="1 2">
    <name type="scientific">Gordonia paraffinivorans NBRC 108238</name>
    <dbReference type="NCBI Taxonomy" id="1223543"/>
    <lineage>
        <taxon>Bacteria</taxon>
        <taxon>Bacillati</taxon>
        <taxon>Actinomycetota</taxon>
        <taxon>Actinomycetes</taxon>
        <taxon>Mycobacteriales</taxon>
        <taxon>Gordoniaceae</taxon>
        <taxon>Gordonia</taxon>
    </lineage>
</organism>
<gene>
    <name evidence="1" type="ORF">GP2_027_00020</name>
</gene>
<evidence type="ECO:0008006" key="3">
    <source>
        <dbReference type="Google" id="ProtNLM"/>
    </source>
</evidence>
<reference evidence="1 2" key="1">
    <citation type="submission" date="2013-02" db="EMBL/GenBank/DDBJ databases">
        <title>Whole genome shotgun sequence of Gordonia paraffinivorans NBRC 108238.</title>
        <authorList>
            <person name="Isaki-Nakamura S."/>
            <person name="Hosoyama A."/>
            <person name="Tsuchikane K."/>
            <person name="Ando Y."/>
            <person name="Baba S."/>
            <person name="Ohji S."/>
            <person name="Hamada M."/>
            <person name="Tamura T."/>
            <person name="Yamazoe A."/>
            <person name="Yamazaki S."/>
            <person name="Fujita N."/>
        </authorList>
    </citation>
    <scope>NUCLEOTIDE SEQUENCE [LARGE SCALE GENOMIC DNA]</scope>
    <source>
        <strain evidence="1 2">NBRC 108238</strain>
    </source>
</reference>
<name>A0ABQ0IMS0_9ACTN</name>
<dbReference type="EMBL" id="BAOQ01000027">
    <property type="protein sequence ID" value="GAC84857.1"/>
    <property type="molecule type" value="Genomic_DNA"/>
</dbReference>
<dbReference type="Proteomes" id="UP000035021">
    <property type="component" value="Unassembled WGS sequence"/>
</dbReference>
<evidence type="ECO:0000313" key="2">
    <source>
        <dbReference type="Proteomes" id="UP000035021"/>
    </source>
</evidence>
<protein>
    <recommendedName>
        <fullName evidence="3">Transposase</fullName>
    </recommendedName>
</protein>
<evidence type="ECO:0000313" key="1">
    <source>
        <dbReference type="EMBL" id="GAC84857.1"/>
    </source>
</evidence>
<proteinExistence type="predicted"/>
<sequence length="119" mass="13767">MNILTVVVGERQVTIPAAAIPDPEVRHEWEHFRGFGWEDRRIACRLGIDWTTVRKWASQFARTGSAPKHRPRATRRRELVAQMRAAGIDHTTIAERLGVTRRTVYDDCFRLGITERRTS</sequence>
<comment type="caution">
    <text evidence="1">The sequence shown here is derived from an EMBL/GenBank/DDBJ whole genome shotgun (WGS) entry which is preliminary data.</text>
</comment>